<dbReference type="GO" id="GO:0046452">
    <property type="term" value="P:dihydrofolate metabolic process"/>
    <property type="evidence" value="ECO:0007669"/>
    <property type="project" value="TreeGrafter"/>
</dbReference>
<gene>
    <name evidence="11" type="primary">dhfrIII</name>
    <name evidence="11" type="ordered locus">MICA_405</name>
</gene>
<dbReference type="EC" id="1.5.1.3" evidence="3 8"/>
<keyword evidence="12" id="KW-1185">Reference proteome</keyword>
<feature type="domain" description="DHFR" evidence="10">
    <location>
        <begin position="6"/>
        <end position="174"/>
    </location>
</feature>
<keyword evidence="5 8" id="KW-0521">NADP</keyword>
<protein>
    <recommendedName>
        <fullName evidence="3 8">Dihydrofolate reductase</fullName>
        <ecNumber evidence="3 8">1.5.1.3</ecNumber>
    </recommendedName>
</protein>
<dbReference type="SUPFAM" id="SSF53597">
    <property type="entry name" value="Dihydrofolate reductase-like"/>
    <property type="match status" value="1"/>
</dbReference>
<evidence type="ECO:0000256" key="2">
    <source>
        <dbReference type="ARBA" id="ARBA00009539"/>
    </source>
</evidence>
<dbReference type="GO" id="GO:0050661">
    <property type="term" value="F:NADP binding"/>
    <property type="evidence" value="ECO:0007669"/>
    <property type="project" value="InterPro"/>
</dbReference>
<dbReference type="PANTHER" id="PTHR48069">
    <property type="entry name" value="DIHYDROFOLATE REDUCTASE"/>
    <property type="match status" value="1"/>
</dbReference>
<evidence type="ECO:0000259" key="10">
    <source>
        <dbReference type="PROSITE" id="PS51330"/>
    </source>
</evidence>
<dbReference type="InterPro" id="IPR001796">
    <property type="entry name" value="DHFR_dom"/>
</dbReference>
<dbReference type="UniPathway" id="UPA00077">
    <property type="reaction ID" value="UER00158"/>
</dbReference>
<dbReference type="GO" id="GO:0005829">
    <property type="term" value="C:cytosol"/>
    <property type="evidence" value="ECO:0007669"/>
    <property type="project" value="TreeGrafter"/>
</dbReference>
<comment type="similarity">
    <text evidence="2 8 9">Belongs to the dihydrofolate reductase family.</text>
</comment>
<proteinExistence type="inferred from homology"/>
<dbReference type="EMBL" id="CP002382">
    <property type="protein sequence ID" value="AEP08749.1"/>
    <property type="molecule type" value="Genomic_DNA"/>
</dbReference>
<comment type="pathway">
    <text evidence="1 8">Cofactor biosynthesis; tetrahydrofolate biosynthesis; 5,6,7,8-tetrahydrofolate from 7,8-dihydrofolate: step 1/1.</text>
</comment>
<dbReference type="GO" id="GO:0046655">
    <property type="term" value="P:folic acid metabolic process"/>
    <property type="evidence" value="ECO:0007669"/>
    <property type="project" value="TreeGrafter"/>
</dbReference>
<dbReference type="PRINTS" id="PR00070">
    <property type="entry name" value="DHFR"/>
</dbReference>
<comment type="function">
    <text evidence="7 8">Key enzyme in folate metabolism. Catalyzes an essential reaction for de novo glycine and purine synthesis, and for DNA precursor synthesis.</text>
</comment>
<keyword evidence="6 8" id="KW-0560">Oxidoreductase</keyword>
<dbReference type="PROSITE" id="PS00075">
    <property type="entry name" value="DHFR_1"/>
    <property type="match status" value="1"/>
</dbReference>
<keyword evidence="4 8" id="KW-0554">One-carbon metabolism</keyword>
<dbReference type="Pfam" id="PF00186">
    <property type="entry name" value="DHFR_1"/>
    <property type="match status" value="1"/>
</dbReference>
<dbReference type="PROSITE" id="PS51330">
    <property type="entry name" value="DHFR_2"/>
    <property type="match status" value="1"/>
</dbReference>
<accession>G2KS66</accession>
<dbReference type="GO" id="GO:0006730">
    <property type="term" value="P:one-carbon metabolic process"/>
    <property type="evidence" value="ECO:0007669"/>
    <property type="project" value="UniProtKB-KW"/>
</dbReference>
<evidence type="ECO:0000256" key="3">
    <source>
        <dbReference type="ARBA" id="ARBA00012856"/>
    </source>
</evidence>
<name>G2KS66_MICAA</name>
<dbReference type="CDD" id="cd00209">
    <property type="entry name" value="DHFR"/>
    <property type="match status" value="1"/>
</dbReference>
<dbReference type="PIRSF" id="PIRSF000194">
    <property type="entry name" value="DHFR"/>
    <property type="match status" value="1"/>
</dbReference>
<dbReference type="STRING" id="856793.MICA_405"/>
<dbReference type="OrthoDB" id="9804315at2"/>
<evidence type="ECO:0000313" key="12">
    <source>
        <dbReference type="Proteomes" id="UP000009286"/>
    </source>
</evidence>
<dbReference type="GO" id="GO:0046654">
    <property type="term" value="P:tetrahydrofolate biosynthetic process"/>
    <property type="evidence" value="ECO:0007669"/>
    <property type="project" value="UniProtKB-UniPathway"/>
</dbReference>
<evidence type="ECO:0000256" key="7">
    <source>
        <dbReference type="ARBA" id="ARBA00025067"/>
    </source>
</evidence>
<sequence length="175" mass="19473">MSNEPVICAIAAMAKNRVIGRDNALPWHIPGDMHHFKSVTSGKPVVMGRMTYESLGRPLPGRTNIVITSNRDYRFPAAHRDGKNPPMMAFTIDAAINDAINDAHRRNVDEVFVIGGGQIYEAAMPRIQRLYLTIVDLEPEGDAFFPAINMDEWTETARTELPGNPSCVILTLERN</sequence>
<evidence type="ECO:0000256" key="1">
    <source>
        <dbReference type="ARBA" id="ARBA00004903"/>
    </source>
</evidence>
<organism evidence="11 12">
    <name type="scientific">Micavibrio aeruginosavorus (strain ARL-13)</name>
    <dbReference type="NCBI Taxonomy" id="856793"/>
    <lineage>
        <taxon>Bacteria</taxon>
        <taxon>Pseudomonadati</taxon>
        <taxon>Bdellovibrionota</taxon>
        <taxon>Bdellovibrionia</taxon>
        <taxon>Bdellovibrionales</taxon>
        <taxon>Pseudobdellovibrionaceae</taxon>
        <taxon>Micavibrio</taxon>
    </lineage>
</organism>
<evidence type="ECO:0000256" key="4">
    <source>
        <dbReference type="ARBA" id="ARBA00022563"/>
    </source>
</evidence>
<evidence type="ECO:0000256" key="9">
    <source>
        <dbReference type="RuleBase" id="RU004474"/>
    </source>
</evidence>
<dbReference type="InterPro" id="IPR012259">
    <property type="entry name" value="DHFR"/>
</dbReference>
<evidence type="ECO:0000256" key="5">
    <source>
        <dbReference type="ARBA" id="ARBA00022857"/>
    </source>
</evidence>
<dbReference type="eggNOG" id="COG0262">
    <property type="taxonomic scope" value="Bacteria"/>
</dbReference>
<dbReference type="HOGENOM" id="CLU_043966_5_1_5"/>
<dbReference type="KEGG" id="mai:MICA_405"/>
<dbReference type="RefSeq" id="WP_014101972.1">
    <property type="nucleotide sequence ID" value="NC_016026.1"/>
</dbReference>
<evidence type="ECO:0000256" key="8">
    <source>
        <dbReference type="PIRNR" id="PIRNR000194"/>
    </source>
</evidence>
<dbReference type="Gene3D" id="3.40.430.10">
    <property type="entry name" value="Dihydrofolate Reductase, subunit A"/>
    <property type="match status" value="1"/>
</dbReference>
<dbReference type="AlphaFoldDB" id="G2KS66"/>
<dbReference type="PANTHER" id="PTHR48069:SF3">
    <property type="entry name" value="DIHYDROFOLATE REDUCTASE"/>
    <property type="match status" value="1"/>
</dbReference>
<reference evidence="11 12" key="1">
    <citation type="journal article" date="2011" name="BMC Genomics">
        <title>Genomic insights into an obligate epibiotic bacterial predator: Micavibrio aeruginosavorus ARL-13.</title>
        <authorList>
            <person name="Wang Z."/>
            <person name="Kadouri D."/>
            <person name="Wu M."/>
        </authorList>
    </citation>
    <scope>NUCLEOTIDE SEQUENCE [LARGE SCALE GENOMIC DNA]</scope>
    <source>
        <strain evidence="11 12">ARL-13</strain>
    </source>
</reference>
<evidence type="ECO:0000256" key="6">
    <source>
        <dbReference type="ARBA" id="ARBA00023002"/>
    </source>
</evidence>
<dbReference type="InterPro" id="IPR017925">
    <property type="entry name" value="DHFR_CS"/>
</dbReference>
<evidence type="ECO:0000313" key="11">
    <source>
        <dbReference type="EMBL" id="AEP08749.1"/>
    </source>
</evidence>
<dbReference type="Proteomes" id="UP000009286">
    <property type="component" value="Chromosome"/>
</dbReference>
<dbReference type="InterPro" id="IPR024072">
    <property type="entry name" value="DHFR-like_dom_sf"/>
</dbReference>
<comment type="catalytic activity">
    <reaction evidence="8">
        <text>(6S)-5,6,7,8-tetrahydrofolate + NADP(+) = 7,8-dihydrofolate + NADPH + H(+)</text>
        <dbReference type="Rhea" id="RHEA:15009"/>
        <dbReference type="ChEBI" id="CHEBI:15378"/>
        <dbReference type="ChEBI" id="CHEBI:57451"/>
        <dbReference type="ChEBI" id="CHEBI:57453"/>
        <dbReference type="ChEBI" id="CHEBI:57783"/>
        <dbReference type="ChEBI" id="CHEBI:58349"/>
        <dbReference type="EC" id="1.5.1.3"/>
    </reaction>
</comment>
<dbReference type="GO" id="GO:0004146">
    <property type="term" value="F:dihydrofolate reductase activity"/>
    <property type="evidence" value="ECO:0007669"/>
    <property type="project" value="UniProtKB-EC"/>
</dbReference>